<comment type="caution">
    <text evidence="1">The sequence shown here is derived from an EMBL/GenBank/DDBJ whole genome shotgun (WGS) entry which is preliminary data.</text>
</comment>
<evidence type="ECO:0000313" key="2">
    <source>
        <dbReference type="Proteomes" id="UP001589891"/>
    </source>
</evidence>
<dbReference type="EMBL" id="JBHLSS010000028">
    <property type="protein sequence ID" value="MFC0708852.1"/>
    <property type="molecule type" value="Genomic_DNA"/>
</dbReference>
<gene>
    <name evidence="1" type="ORF">ACFFGX_04335</name>
</gene>
<evidence type="ECO:0000313" key="1">
    <source>
        <dbReference type="EMBL" id="MFC0708852.1"/>
    </source>
</evidence>
<dbReference type="RefSeq" id="WP_376943197.1">
    <property type="nucleotide sequence ID" value="NZ_JBHLSS010000028.1"/>
</dbReference>
<organism evidence="1 2">
    <name type="scientific">Azorhizophilus paspali</name>
    <name type="common">Azotobacter paspali</name>
    <dbReference type="NCBI Taxonomy" id="69963"/>
    <lineage>
        <taxon>Bacteria</taxon>
        <taxon>Pseudomonadati</taxon>
        <taxon>Pseudomonadota</taxon>
        <taxon>Gammaproteobacteria</taxon>
        <taxon>Pseudomonadales</taxon>
        <taxon>Pseudomonadaceae</taxon>
        <taxon>Azorhizophilus</taxon>
    </lineage>
</organism>
<keyword evidence="2" id="KW-1185">Reference proteome</keyword>
<sequence>MENAVFVQMSLESKQAEALLLHMREQFRLALQEQWYTDRYRLVPAGMRCGAILKDSPQLAAQKKALGALKAAIDQAQ</sequence>
<name>A0ABV6SH41_AZOPA</name>
<accession>A0ABV6SH41</accession>
<dbReference type="Proteomes" id="UP001589891">
    <property type="component" value="Unassembled WGS sequence"/>
</dbReference>
<protein>
    <submittedName>
        <fullName evidence="1">Uncharacterized protein</fullName>
    </submittedName>
</protein>
<proteinExistence type="predicted"/>
<reference evidence="1 2" key="1">
    <citation type="submission" date="2024-09" db="EMBL/GenBank/DDBJ databases">
        <authorList>
            <person name="Sun Q."/>
            <person name="Mori K."/>
        </authorList>
    </citation>
    <scope>NUCLEOTIDE SEQUENCE [LARGE SCALE GENOMIC DNA]</scope>
    <source>
        <strain evidence="1 2">NCAIM B.01794</strain>
    </source>
</reference>